<feature type="compositionally biased region" description="Basic and acidic residues" evidence="3">
    <location>
        <begin position="18"/>
        <end position="29"/>
    </location>
</feature>
<dbReference type="InterPro" id="IPR000980">
    <property type="entry name" value="SH2"/>
</dbReference>
<proteinExistence type="predicted"/>
<feature type="compositionally biased region" description="Pro residues" evidence="3">
    <location>
        <begin position="452"/>
        <end position="461"/>
    </location>
</feature>
<reference evidence="7" key="1">
    <citation type="submission" date="2025-08" db="UniProtKB">
        <authorList>
            <consortium name="RefSeq"/>
        </authorList>
    </citation>
    <scope>IDENTIFICATION</scope>
</reference>
<dbReference type="SMART" id="SM00252">
    <property type="entry name" value="SH2"/>
    <property type="match status" value="1"/>
</dbReference>
<dbReference type="SUPFAM" id="SSF55550">
    <property type="entry name" value="SH2 domain"/>
    <property type="match status" value="1"/>
</dbReference>
<dbReference type="InterPro" id="IPR001849">
    <property type="entry name" value="PH_domain"/>
</dbReference>
<dbReference type="GeneID" id="110985853"/>
<dbReference type="SUPFAM" id="SSF50729">
    <property type="entry name" value="PH domain-like"/>
    <property type="match status" value="1"/>
</dbReference>
<organism evidence="6 7">
    <name type="scientific">Acanthaster planci</name>
    <name type="common">Crown-of-thorns starfish</name>
    <dbReference type="NCBI Taxonomy" id="133434"/>
    <lineage>
        <taxon>Eukaryota</taxon>
        <taxon>Metazoa</taxon>
        <taxon>Echinodermata</taxon>
        <taxon>Eleutherozoa</taxon>
        <taxon>Asterozoa</taxon>
        <taxon>Asteroidea</taxon>
        <taxon>Valvatacea</taxon>
        <taxon>Valvatida</taxon>
        <taxon>Acanthasteridae</taxon>
        <taxon>Acanthaster</taxon>
    </lineage>
</organism>
<dbReference type="PROSITE" id="PS50001">
    <property type="entry name" value="SH2"/>
    <property type="match status" value="1"/>
</dbReference>
<evidence type="ECO:0000259" key="5">
    <source>
        <dbReference type="PROSITE" id="PS50003"/>
    </source>
</evidence>
<feature type="region of interest" description="Disordered" evidence="3">
    <location>
        <begin position="1"/>
        <end position="29"/>
    </location>
</feature>
<feature type="region of interest" description="Disordered" evidence="3">
    <location>
        <begin position="148"/>
        <end position="181"/>
    </location>
</feature>
<evidence type="ECO:0000313" key="7">
    <source>
        <dbReference type="RefSeq" id="XP_022102946.1"/>
    </source>
</evidence>
<evidence type="ECO:0000313" key="6">
    <source>
        <dbReference type="Proteomes" id="UP000694845"/>
    </source>
</evidence>
<gene>
    <name evidence="7" type="primary">LOC110985853</name>
</gene>
<evidence type="ECO:0000256" key="3">
    <source>
        <dbReference type="SAM" id="MobiDB-lite"/>
    </source>
</evidence>
<keyword evidence="6" id="KW-1185">Reference proteome</keyword>
<dbReference type="RefSeq" id="XP_022102946.1">
    <property type="nucleotide sequence ID" value="XM_022247254.1"/>
</dbReference>
<dbReference type="Pfam" id="PF00017">
    <property type="entry name" value="SH2"/>
    <property type="match status" value="1"/>
</dbReference>
<feature type="region of interest" description="Disordered" evidence="3">
    <location>
        <begin position="434"/>
        <end position="604"/>
    </location>
</feature>
<keyword evidence="1 2" id="KW-0727">SH2 domain</keyword>
<dbReference type="OrthoDB" id="6086001at2759"/>
<dbReference type="InterPro" id="IPR039111">
    <property type="entry name" value="STAP1/STAP2"/>
</dbReference>
<feature type="domain" description="PH" evidence="5">
    <location>
        <begin position="17"/>
        <end position="116"/>
    </location>
</feature>
<dbReference type="PANTHER" id="PTHR16186:SF9">
    <property type="entry name" value="SH2 DOMAIN-CONTAINING PROTEIN"/>
    <property type="match status" value="1"/>
</dbReference>
<feature type="compositionally biased region" description="Polar residues" evidence="3">
    <location>
        <begin position="464"/>
        <end position="491"/>
    </location>
</feature>
<dbReference type="Proteomes" id="UP000694845">
    <property type="component" value="Unplaced"/>
</dbReference>
<dbReference type="InterPro" id="IPR036860">
    <property type="entry name" value="SH2_dom_sf"/>
</dbReference>
<feature type="compositionally biased region" description="Polar residues" evidence="3">
    <location>
        <begin position="331"/>
        <end position="346"/>
    </location>
</feature>
<dbReference type="Gene3D" id="2.30.29.30">
    <property type="entry name" value="Pleckstrin-homology domain (PH domain)/Phosphotyrosine-binding domain (PTB)"/>
    <property type="match status" value="1"/>
</dbReference>
<dbReference type="InterPro" id="IPR011993">
    <property type="entry name" value="PH-like_dom_sf"/>
</dbReference>
<name>A0A8B7ZI56_ACAPL</name>
<feature type="compositionally biased region" description="Basic and acidic residues" evidence="3">
    <location>
        <begin position="512"/>
        <end position="521"/>
    </location>
</feature>
<feature type="region of interest" description="Disordered" evidence="3">
    <location>
        <begin position="317"/>
        <end position="367"/>
    </location>
</feature>
<dbReference type="Gene3D" id="3.30.505.10">
    <property type="entry name" value="SH2 domain"/>
    <property type="match status" value="1"/>
</dbReference>
<dbReference type="AlphaFoldDB" id="A0A8B7ZI56"/>
<feature type="compositionally biased region" description="Basic and acidic residues" evidence="3">
    <location>
        <begin position="166"/>
        <end position="181"/>
    </location>
</feature>
<dbReference type="PANTHER" id="PTHR16186">
    <property type="entry name" value="SIGNAL-TRANSDUCING ADAPTOR PROTEIN-RELATED"/>
    <property type="match status" value="1"/>
</dbReference>
<dbReference type="Pfam" id="PF00169">
    <property type="entry name" value="PH"/>
    <property type="match status" value="1"/>
</dbReference>
<sequence length="627" mass="70734">MSGAEKPPDSPLSNGSTKHHEGFAEMKGPKDKDYEKRWLMLMDNKIVMYSQRVTQRELSTSKPVESLVIDRNCTLTPDNKEKTKLTVKSKAGAYKFKMSTQDERDNWWIRFYAIAKMELPKIHLLPGQTIALQEIIESMDSVLPEAAAAKSPVMKSPRSQTFVKKPSRDGDHPKTNHQDELNKKYRFYPDHLIQGFRDDFPIPPTWYFEVTRAVAEELLLNNQEHGSIVIRNSESHSGYSLSMRQDPPRGNPEAQPIIKHYRFNWNDKRGSYEMVIEEKQPEMRTMYDLLAFFIEKHGGNIRPIQTRDLKTPQHPYELGLSFSMKDPENGEASQHQDTYLQPQRVPSTKKRPDRQSLPSTFNATLPDLPVQGTQAASASNRHTLVTTPETAIASNPSAYVVASPERPMYINVGKNKLPTVSEGDDQNMLRRQQRFSTSAVPSLTAVQQSSEPRPPSLPPPRQRCVSTSEATNQPRPDPNTANLTDVYNTPSGHAFVLPRQQTSPVLPVATAEAKRKQDTRPRTKTSPAMMDTSDYLAPSQQHTPQKPAPGNQPLPSAHKVLPNRPLVFKPPIKTKPECQQSPPTSYIHQHGRPRGQSSPSSFEGLSCPVAEEELNKVFKKFGIDKSK</sequence>
<evidence type="ECO:0000259" key="4">
    <source>
        <dbReference type="PROSITE" id="PS50001"/>
    </source>
</evidence>
<evidence type="ECO:0000256" key="2">
    <source>
        <dbReference type="PROSITE-ProRule" id="PRU00191"/>
    </source>
</evidence>
<evidence type="ECO:0000256" key="1">
    <source>
        <dbReference type="ARBA" id="ARBA00022999"/>
    </source>
</evidence>
<dbReference type="PROSITE" id="PS50003">
    <property type="entry name" value="PH_DOMAIN"/>
    <property type="match status" value="1"/>
</dbReference>
<protein>
    <submittedName>
        <fullName evidence="7">Uncharacterized protein LOC110985853 isoform X1</fullName>
    </submittedName>
</protein>
<feature type="domain" description="SH2" evidence="4">
    <location>
        <begin position="205"/>
        <end position="313"/>
    </location>
</feature>
<feature type="compositionally biased region" description="Polar residues" evidence="3">
    <location>
        <begin position="577"/>
        <end position="587"/>
    </location>
</feature>
<dbReference type="GO" id="GO:0035591">
    <property type="term" value="F:signaling adaptor activity"/>
    <property type="evidence" value="ECO:0007669"/>
    <property type="project" value="InterPro"/>
</dbReference>
<accession>A0A8B7ZI56</accession>
<feature type="compositionally biased region" description="Polar residues" evidence="3">
    <location>
        <begin position="434"/>
        <end position="446"/>
    </location>
</feature>
<dbReference type="KEGG" id="aplc:110985853"/>